<proteinExistence type="predicted"/>
<dbReference type="SUPFAM" id="SSF51726">
    <property type="entry name" value="UROD/MetE-like"/>
    <property type="match status" value="2"/>
</dbReference>
<evidence type="ECO:0000259" key="4">
    <source>
        <dbReference type="Pfam" id="PF01717"/>
    </source>
</evidence>
<feature type="domain" description="Cobalamin-independent methionine synthase MetE C-terminal/archaeal" evidence="4">
    <location>
        <begin position="4"/>
        <end position="94"/>
    </location>
</feature>
<protein>
    <recommendedName>
        <fullName evidence="4">Cobalamin-independent methionine synthase MetE C-terminal/archaeal domain-containing protein</fullName>
    </recommendedName>
</protein>
<dbReference type="InterPro" id="IPR038071">
    <property type="entry name" value="UROD/MetE-like_sf"/>
</dbReference>
<dbReference type="PANTHER" id="PTHR30519">
    <property type="entry name" value="5-METHYLTETRAHYDROPTEROYLTRIGLUTAMATE--HOMOCYSTEINE METHYLTRANSFERASE"/>
    <property type="match status" value="1"/>
</dbReference>
<sequence length="302" mass="34186">MPLSTTVIGSFPKPPYLHIPDWFSTSQSGSFTERYNRFLVNPSASETEELIIRATKEVIDIQAEAGVDVITDGELRRENYILHFAGRLKPPAETPKLSNISKYANFSQRGHVNDVSVCIFIHTVCDLHSIRGLYFIPSLQFLLTDSSSLDMPLSTTVIGSFPKPSFLNVPDWFQPAHAKDSTEEYNRFLQNSTPSAREELFTRAIRETVELQTEAGLDVITDGEVRRENYLHYFCRRLAGFDFNNLCLTAIRDESAVIAVPRIVGEVSLQENEAWVWKEWKISQDLSKLPMKITLPGTHGNC</sequence>
<gene>
    <name evidence="5" type="ORF">OS493_031526</name>
</gene>
<evidence type="ECO:0000313" key="5">
    <source>
        <dbReference type="EMBL" id="KAJ7376930.1"/>
    </source>
</evidence>
<organism evidence="5 6">
    <name type="scientific">Desmophyllum pertusum</name>
    <dbReference type="NCBI Taxonomy" id="174260"/>
    <lineage>
        <taxon>Eukaryota</taxon>
        <taxon>Metazoa</taxon>
        <taxon>Cnidaria</taxon>
        <taxon>Anthozoa</taxon>
        <taxon>Hexacorallia</taxon>
        <taxon>Scleractinia</taxon>
        <taxon>Caryophylliina</taxon>
        <taxon>Caryophylliidae</taxon>
        <taxon>Desmophyllum</taxon>
    </lineage>
</organism>
<evidence type="ECO:0000256" key="2">
    <source>
        <dbReference type="ARBA" id="ARBA00022723"/>
    </source>
</evidence>
<dbReference type="AlphaFoldDB" id="A0A9W9Z8U9"/>
<name>A0A9W9Z8U9_9CNID</name>
<feature type="domain" description="Cobalamin-independent methionine synthase MetE C-terminal/archaeal" evidence="4">
    <location>
        <begin position="154"/>
        <end position="292"/>
    </location>
</feature>
<dbReference type="Proteomes" id="UP001163046">
    <property type="component" value="Unassembled WGS sequence"/>
</dbReference>
<keyword evidence="2" id="KW-0479">Metal-binding</keyword>
<evidence type="ECO:0000313" key="6">
    <source>
        <dbReference type="Proteomes" id="UP001163046"/>
    </source>
</evidence>
<keyword evidence="6" id="KW-1185">Reference proteome</keyword>
<dbReference type="OrthoDB" id="1053771at2759"/>
<keyword evidence="3" id="KW-0862">Zinc</keyword>
<evidence type="ECO:0000256" key="1">
    <source>
        <dbReference type="ARBA" id="ARBA00001947"/>
    </source>
</evidence>
<dbReference type="Pfam" id="PF01717">
    <property type="entry name" value="Meth_synt_2"/>
    <property type="match status" value="2"/>
</dbReference>
<dbReference type="EMBL" id="MU826386">
    <property type="protein sequence ID" value="KAJ7376930.1"/>
    <property type="molecule type" value="Genomic_DNA"/>
</dbReference>
<evidence type="ECO:0000256" key="3">
    <source>
        <dbReference type="ARBA" id="ARBA00022833"/>
    </source>
</evidence>
<dbReference type="Gene3D" id="3.20.20.210">
    <property type="match status" value="2"/>
</dbReference>
<dbReference type="GO" id="GO:0003871">
    <property type="term" value="F:5-methyltetrahydropteroyltriglutamate-homocysteine S-methyltransferase activity"/>
    <property type="evidence" value="ECO:0007669"/>
    <property type="project" value="InterPro"/>
</dbReference>
<dbReference type="InterPro" id="IPR002629">
    <property type="entry name" value="Met_Synth_C/arc"/>
</dbReference>
<accession>A0A9W9Z8U9</accession>
<comment type="caution">
    <text evidence="5">The sequence shown here is derived from an EMBL/GenBank/DDBJ whole genome shotgun (WGS) entry which is preliminary data.</text>
</comment>
<dbReference type="GO" id="GO:0008270">
    <property type="term" value="F:zinc ion binding"/>
    <property type="evidence" value="ECO:0007669"/>
    <property type="project" value="InterPro"/>
</dbReference>
<dbReference type="GO" id="GO:0009086">
    <property type="term" value="P:methionine biosynthetic process"/>
    <property type="evidence" value="ECO:0007669"/>
    <property type="project" value="InterPro"/>
</dbReference>
<reference evidence="5" key="1">
    <citation type="submission" date="2023-01" db="EMBL/GenBank/DDBJ databases">
        <title>Genome assembly of the deep-sea coral Lophelia pertusa.</title>
        <authorList>
            <person name="Herrera S."/>
            <person name="Cordes E."/>
        </authorList>
    </citation>
    <scope>NUCLEOTIDE SEQUENCE</scope>
    <source>
        <strain evidence="5">USNM1676648</strain>
        <tissue evidence="5">Polyp</tissue>
    </source>
</reference>
<comment type="cofactor">
    <cofactor evidence="1">
        <name>Zn(2+)</name>
        <dbReference type="ChEBI" id="CHEBI:29105"/>
    </cofactor>
</comment>